<dbReference type="NCBIfam" id="TIGR02395">
    <property type="entry name" value="rpoN_sigma"/>
    <property type="match status" value="1"/>
</dbReference>
<dbReference type="Proteomes" id="UP000184241">
    <property type="component" value="Unassembled WGS sequence"/>
</dbReference>
<dbReference type="InterPro" id="IPR000394">
    <property type="entry name" value="RNA_pol_sigma_54"/>
</dbReference>
<dbReference type="PROSITE" id="PS50044">
    <property type="entry name" value="SIGMA54_3"/>
    <property type="match status" value="1"/>
</dbReference>
<evidence type="ECO:0000256" key="6">
    <source>
        <dbReference type="ARBA" id="ARBA00023082"/>
    </source>
</evidence>
<dbReference type="AlphaFoldDB" id="A0A1M5ZLJ0"/>
<dbReference type="PROSITE" id="PS00717">
    <property type="entry name" value="SIGMA54_1"/>
    <property type="match status" value="1"/>
</dbReference>
<keyword evidence="8" id="KW-0804">Transcription</keyword>
<comment type="similarity">
    <text evidence="1">Belongs to the sigma-54 factor family.</text>
</comment>
<name>A0A1M5ZLJ0_9CLOT</name>
<evidence type="ECO:0000313" key="11">
    <source>
        <dbReference type="EMBL" id="SHI24998.1"/>
    </source>
</evidence>
<dbReference type="GO" id="GO:0006352">
    <property type="term" value="P:DNA-templated transcription initiation"/>
    <property type="evidence" value="ECO:0007669"/>
    <property type="project" value="InterPro"/>
</dbReference>
<keyword evidence="7" id="KW-0238">DNA-binding</keyword>
<dbReference type="GO" id="GO:0016987">
    <property type="term" value="F:sigma factor activity"/>
    <property type="evidence" value="ECO:0007669"/>
    <property type="project" value="UniProtKB-KW"/>
</dbReference>
<evidence type="ECO:0000259" key="10">
    <source>
        <dbReference type="Pfam" id="PF04963"/>
    </source>
</evidence>
<dbReference type="InterPro" id="IPR007046">
    <property type="entry name" value="RNA_pol_sigma_54_core-bd"/>
</dbReference>
<reference evidence="11 12" key="1">
    <citation type="submission" date="2016-11" db="EMBL/GenBank/DDBJ databases">
        <authorList>
            <person name="Jaros S."/>
            <person name="Januszkiewicz K."/>
            <person name="Wedrychowicz H."/>
        </authorList>
    </citation>
    <scope>NUCLEOTIDE SEQUENCE [LARGE SCALE GENOMIC DNA]</scope>
    <source>
        <strain evidence="11 12">DSM 6191</strain>
    </source>
</reference>
<dbReference type="PRINTS" id="PR00045">
    <property type="entry name" value="SIGMA54FCT"/>
</dbReference>
<keyword evidence="4" id="KW-0548">Nucleotidyltransferase</keyword>
<evidence type="ECO:0000256" key="2">
    <source>
        <dbReference type="ARBA" id="ARBA00022478"/>
    </source>
</evidence>
<evidence type="ECO:0000256" key="8">
    <source>
        <dbReference type="ARBA" id="ARBA00023163"/>
    </source>
</evidence>
<keyword evidence="2" id="KW-0240">DNA-directed RNA polymerase</keyword>
<dbReference type="Pfam" id="PF00309">
    <property type="entry name" value="Sigma54_AID"/>
    <property type="match status" value="1"/>
</dbReference>
<dbReference type="PANTHER" id="PTHR32248:SF4">
    <property type="entry name" value="RNA POLYMERASE SIGMA-54 FACTOR"/>
    <property type="match status" value="1"/>
</dbReference>
<dbReference type="Pfam" id="PF04963">
    <property type="entry name" value="Sigma54_CBD"/>
    <property type="match status" value="1"/>
</dbReference>
<accession>A0A1M5ZLJ0</accession>
<dbReference type="GO" id="GO:0003677">
    <property type="term" value="F:DNA binding"/>
    <property type="evidence" value="ECO:0007669"/>
    <property type="project" value="UniProtKB-KW"/>
</dbReference>
<keyword evidence="3" id="KW-0808">Transferase</keyword>
<sequence length="457" mass="53124">MNMNFNMTLTQEQKLIMTQQMQLSIKLLQMSSSELLEYINKEFAENPVIETNYEKDLEEVKIQDRYDYKEMIKYFESDNYGSQSYGSYDEDEVSPFTFISAQKSLKDFLIEQIIDLNIDEFHKSLCIYIAESLDNKGYLDISTQDISKELKVPLDTVEKALKTLQSLEPDGIGARDLKECLTIQLEKQYFDDENLFEIIENHLEDIADNRYNQIAKALNITPKEAQEYGDIIKELEPKPSRGFYTGDDVKFIIPDATIRKIDGEYFILMNDDVLPKLSINSMYKEILNNSKDAFATDYVKQKINGAMFLIKSIEQRKSTLYRVLEKILEKQMDYFEKGESYLKPMTLKEIAEELGIHESTVSRAIKEKFILTYRGTVKIKNLFTTGLTVTDGGEDTNILNIKNEIKNLVDKENKEKPISDQVICNELNNKGYNISRRTVAKYREEMGIKSSSKRKRF</sequence>
<dbReference type="GO" id="GO:0016779">
    <property type="term" value="F:nucleotidyltransferase activity"/>
    <property type="evidence" value="ECO:0007669"/>
    <property type="project" value="UniProtKB-KW"/>
</dbReference>
<evidence type="ECO:0000256" key="3">
    <source>
        <dbReference type="ARBA" id="ARBA00022679"/>
    </source>
</evidence>
<protein>
    <submittedName>
        <fullName evidence="11">RNA polymerase, sigma 54 subunit, RpoN/SigL</fullName>
    </submittedName>
</protein>
<dbReference type="InterPro" id="IPR038709">
    <property type="entry name" value="RpoN_core-bd_sf"/>
</dbReference>
<organism evidence="11 12">
    <name type="scientific">Clostridium intestinale DSM 6191</name>
    <dbReference type="NCBI Taxonomy" id="1121320"/>
    <lineage>
        <taxon>Bacteria</taxon>
        <taxon>Bacillati</taxon>
        <taxon>Bacillota</taxon>
        <taxon>Clostridia</taxon>
        <taxon>Eubacteriales</taxon>
        <taxon>Clostridiaceae</taxon>
        <taxon>Clostridium</taxon>
    </lineage>
</organism>
<evidence type="ECO:0000259" key="9">
    <source>
        <dbReference type="Pfam" id="PF04552"/>
    </source>
</evidence>
<proteinExistence type="inferred from homology"/>
<dbReference type="EMBL" id="FQXU01000009">
    <property type="protein sequence ID" value="SHI24998.1"/>
    <property type="molecule type" value="Genomic_DNA"/>
</dbReference>
<feature type="domain" description="RNA polymerase sigma factor 54 core-binding" evidence="10">
    <location>
        <begin position="97"/>
        <end position="283"/>
    </location>
</feature>
<dbReference type="GO" id="GO:0001216">
    <property type="term" value="F:DNA-binding transcription activator activity"/>
    <property type="evidence" value="ECO:0007669"/>
    <property type="project" value="InterPro"/>
</dbReference>
<evidence type="ECO:0000313" key="12">
    <source>
        <dbReference type="Proteomes" id="UP000184241"/>
    </source>
</evidence>
<keyword evidence="5" id="KW-0805">Transcription regulation</keyword>
<dbReference type="Pfam" id="PF04552">
    <property type="entry name" value="Sigma54_DBD"/>
    <property type="match status" value="1"/>
</dbReference>
<dbReference type="PROSITE" id="PS00718">
    <property type="entry name" value="SIGMA54_2"/>
    <property type="match status" value="1"/>
</dbReference>
<evidence type="ECO:0000256" key="5">
    <source>
        <dbReference type="ARBA" id="ARBA00023015"/>
    </source>
</evidence>
<keyword evidence="6" id="KW-0731">Sigma factor</keyword>
<dbReference type="PIRSF" id="PIRSF000774">
    <property type="entry name" value="RpoN"/>
    <property type="match status" value="1"/>
</dbReference>
<feature type="domain" description="RNA polymerase sigma factor 54 DNA-binding" evidence="9">
    <location>
        <begin position="297"/>
        <end position="456"/>
    </location>
</feature>
<evidence type="ECO:0000256" key="1">
    <source>
        <dbReference type="ARBA" id="ARBA00008798"/>
    </source>
</evidence>
<dbReference type="Gene3D" id="1.10.10.60">
    <property type="entry name" value="Homeodomain-like"/>
    <property type="match status" value="2"/>
</dbReference>
<evidence type="ECO:0000256" key="7">
    <source>
        <dbReference type="ARBA" id="ARBA00023125"/>
    </source>
</evidence>
<dbReference type="GO" id="GO:0000428">
    <property type="term" value="C:DNA-directed RNA polymerase complex"/>
    <property type="evidence" value="ECO:0007669"/>
    <property type="project" value="UniProtKB-KW"/>
</dbReference>
<dbReference type="InterPro" id="IPR007634">
    <property type="entry name" value="RNA_pol_sigma_54_DNA-bd"/>
</dbReference>
<dbReference type="Gene3D" id="1.10.10.1330">
    <property type="entry name" value="RNA polymerase sigma-54 factor, core-binding domain"/>
    <property type="match status" value="1"/>
</dbReference>
<gene>
    <name evidence="11" type="ORF">SAMN02745941_03099</name>
</gene>
<evidence type="ECO:0000256" key="4">
    <source>
        <dbReference type="ARBA" id="ARBA00022695"/>
    </source>
</evidence>
<dbReference type="PANTHER" id="PTHR32248">
    <property type="entry name" value="RNA POLYMERASE SIGMA-54 FACTOR"/>
    <property type="match status" value="1"/>
</dbReference>